<accession>A0A2P6QRX5</accession>
<organism evidence="1 2">
    <name type="scientific">Rosa chinensis</name>
    <name type="common">China rose</name>
    <dbReference type="NCBI Taxonomy" id="74649"/>
    <lineage>
        <taxon>Eukaryota</taxon>
        <taxon>Viridiplantae</taxon>
        <taxon>Streptophyta</taxon>
        <taxon>Embryophyta</taxon>
        <taxon>Tracheophyta</taxon>
        <taxon>Spermatophyta</taxon>
        <taxon>Magnoliopsida</taxon>
        <taxon>eudicotyledons</taxon>
        <taxon>Gunneridae</taxon>
        <taxon>Pentapetalae</taxon>
        <taxon>rosids</taxon>
        <taxon>fabids</taxon>
        <taxon>Rosales</taxon>
        <taxon>Rosaceae</taxon>
        <taxon>Rosoideae</taxon>
        <taxon>Rosoideae incertae sedis</taxon>
        <taxon>Rosa</taxon>
    </lineage>
</organism>
<dbReference type="Proteomes" id="UP000238479">
    <property type="component" value="Chromosome 4"/>
</dbReference>
<sequence>MTFSRGVLDFGGGVIMSSGRFIGSLGYSFVVQGRKEVWGSVIYMLLIEPC</sequence>
<name>A0A2P6QRX5_ROSCH</name>
<dbReference type="Gramene" id="PRQ36930">
    <property type="protein sequence ID" value="PRQ36930"/>
    <property type="gene ID" value="RchiOBHm_Chr4g0396931"/>
</dbReference>
<evidence type="ECO:0000313" key="2">
    <source>
        <dbReference type="Proteomes" id="UP000238479"/>
    </source>
</evidence>
<dbReference type="AlphaFoldDB" id="A0A2P6QRX5"/>
<proteinExistence type="predicted"/>
<protein>
    <submittedName>
        <fullName evidence="1">Uncharacterized protein</fullName>
    </submittedName>
</protein>
<gene>
    <name evidence="1" type="ORF">RchiOBHm_Chr4g0396931</name>
</gene>
<reference evidence="1 2" key="1">
    <citation type="journal article" date="2018" name="Nat. Genet.">
        <title>The Rosa genome provides new insights in the design of modern roses.</title>
        <authorList>
            <person name="Bendahmane M."/>
        </authorList>
    </citation>
    <scope>NUCLEOTIDE SEQUENCE [LARGE SCALE GENOMIC DNA]</scope>
    <source>
        <strain evidence="2">cv. Old Blush</strain>
    </source>
</reference>
<dbReference type="EMBL" id="PDCK01000042">
    <property type="protein sequence ID" value="PRQ36930.1"/>
    <property type="molecule type" value="Genomic_DNA"/>
</dbReference>
<evidence type="ECO:0000313" key="1">
    <source>
        <dbReference type="EMBL" id="PRQ36930.1"/>
    </source>
</evidence>
<comment type="caution">
    <text evidence="1">The sequence shown here is derived from an EMBL/GenBank/DDBJ whole genome shotgun (WGS) entry which is preliminary data.</text>
</comment>
<keyword evidence="2" id="KW-1185">Reference proteome</keyword>